<dbReference type="InterPro" id="IPR005743">
    <property type="entry name" value="GyrA"/>
</dbReference>
<dbReference type="HAMAP" id="MF_01897">
    <property type="entry name" value="GyrA"/>
    <property type="match status" value="1"/>
</dbReference>
<reference evidence="11 12" key="1">
    <citation type="submission" date="2021-03" db="EMBL/GenBank/DDBJ databases">
        <title>Genomic Encyclopedia of Type Strains, Phase IV (KMG-IV): sequencing the most valuable type-strain genomes for metagenomic binning, comparative biology and taxonomic classification.</title>
        <authorList>
            <person name="Goeker M."/>
        </authorList>
    </citation>
    <scope>NUCLEOTIDE SEQUENCE [LARGE SCALE GENOMIC DNA]</scope>
    <source>
        <strain evidence="11 12">DSM 28650</strain>
    </source>
</reference>
<keyword evidence="6 8" id="KW-0238">DNA-binding</keyword>
<organism evidence="11 12">
    <name type="scientific">Clostridium punense</name>
    <dbReference type="NCBI Taxonomy" id="1054297"/>
    <lineage>
        <taxon>Bacteria</taxon>
        <taxon>Bacillati</taxon>
        <taxon>Bacillota</taxon>
        <taxon>Clostridia</taxon>
        <taxon>Eubacteriales</taxon>
        <taxon>Clostridiaceae</taxon>
        <taxon>Clostridium</taxon>
    </lineage>
</organism>
<comment type="function">
    <text evidence="8">A type II topoisomerase that negatively supercoils closed circular double-stranded (ds) DNA in an ATP-dependent manner to modulate DNA topology and maintain chromosomes in an underwound state. Negative supercoiling favors strand separation, and DNA replication, transcription, recombination and repair, all of which involve strand separation. Also able to catalyze the interconversion of other topological isomers of dsDNA rings, including catenanes and knotted rings. Type II topoisomerases break and join 2 DNA strands simultaneously in an ATP-dependent manner.</text>
</comment>
<feature type="active site" description="O-(5'-phospho-DNA)-tyrosine intermediate" evidence="8 9">
    <location>
        <position position="121"/>
    </location>
</feature>
<evidence type="ECO:0000313" key="11">
    <source>
        <dbReference type="EMBL" id="MBP2023555.1"/>
    </source>
</evidence>
<evidence type="ECO:0000256" key="5">
    <source>
        <dbReference type="ARBA" id="ARBA00023029"/>
    </source>
</evidence>
<dbReference type="InterPro" id="IPR013760">
    <property type="entry name" value="Topo_IIA-like_dom_sf"/>
</dbReference>
<dbReference type="NCBIfam" id="NF004043">
    <property type="entry name" value="PRK05560.1"/>
    <property type="match status" value="1"/>
</dbReference>
<evidence type="ECO:0000259" key="10">
    <source>
        <dbReference type="PROSITE" id="PS52040"/>
    </source>
</evidence>
<comment type="miscellaneous">
    <text evidence="8">Few gyrases are as efficient as E.coli at forming negative supercoils. Not all organisms have 2 type II topoisomerases; in organisms with a single type II topoisomerase this enzyme also has to decatenate newly replicated chromosomes.</text>
</comment>
<evidence type="ECO:0000313" key="12">
    <source>
        <dbReference type="Proteomes" id="UP001519308"/>
    </source>
</evidence>
<dbReference type="InterPro" id="IPR035516">
    <property type="entry name" value="Gyrase/topoIV_suA_C"/>
</dbReference>
<dbReference type="Gene3D" id="1.10.268.10">
    <property type="entry name" value="Topoisomerase, domain 3"/>
    <property type="match status" value="1"/>
</dbReference>
<dbReference type="EMBL" id="JAGGLL010000032">
    <property type="protein sequence ID" value="MBP2023555.1"/>
    <property type="molecule type" value="Genomic_DNA"/>
</dbReference>
<evidence type="ECO:0000256" key="6">
    <source>
        <dbReference type="ARBA" id="ARBA00023125"/>
    </source>
</evidence>
<dbReference type="InterPro" id="IPR013758">
    <property type="entry name" value="Topo_IIA_A/C_ab"/>
</dbReference>
<dbReference type="NCBIfam" id="TIGR01063">
    <property type="entry name" value="gyrA"/>
    <property type="match status" value="1"/>
</dbReference>
<dbReference type="InterPro" id="IPR006691">
    <property type="entry name" value="GyrA/parC_rep"/>
</dbReference>
<keyword evidence="4 8" id="KW-0067">ATP-binding</keyword>
<proteinExistence type="inferred from homology"/>
<keyword evidence="7 8" id="KW-0413">Isomerase</keyword>
<dbReference type="EC" id="5.6.2.2" evidence="8"/>
<dbReference type="PANTHER" id="PTHR43493">
    <property type="entry name" value="DNA GYRASE/TOPOISOMERASE SUBUNIT A"/>
    <property type="match status" value="1"/>
</dbReference>
<comment type="similarity">
    <text evidence="2 8">Belongs to the type II topoisomerase GyrA/ParC subunit family.</text>
</comment>
<evidence type="ECO:0000256" key="7">
    <source>
        <dbReference type="ARBA" id="ARBA00023235"/>
    </source>
</evidence>
<feature type="domain" description="Topo IIA-type catalytic" evidence="10">
    <location>
        <begin position="33"/>
        <end position="496"/>
    </location>
</feature>
<evidence type="ECO:0000256" key="4">
    <source>
        <dbReference type="ARBA" id="ARBA00022840"/>
    </source>
</evidence>
<dbReference type="InterPro" id="IPR050220">
    <property type="entry name" value="Type_II_DNA_Topoisomerases"/>
</dbReference>
<dbReference type="Gene3D" id="3.90.199.10">
    <property type="entry name" value="Topoisomerase II, domain 5"/>
    <property type="match status" value="1"/>
</dbReference>
<dbReference type="NCBIfam" id="NF004044">
    <property type="entry name" value="PRK05561.1"/>
    <property type="match status" value="1"/>
</dbReference>
<evidence type="ECO:0000256" key="3">
    <source>
        <dbReference type="ARBA" id="ARBA00022741"/>
    </source>
</evidence>
<keyword evidence="5 8" id="KW-0799">Topoisomerase</keyword>
<evidence type="ECO:0000256" key="9">
    <source>
        <dbReference type="PROSITE-ProRule" id="PRU01384"/>
    </source>
</evidence>
<dbReference type="Proteomes" id="UP001519308">
    <property type="component" value="Unassembled WGS sequence"/>
</dbReference>
<comment type="caution">
    <text evidence="11">The sequence shown here is derived from an EMBL/GenBank/DDBJ whole genome shotgun (WGS) entry which is preliminary data.</text>
</comment>
<sequence length="861" mass="97176">MNNEHRVLPVDIRHEMKKSYIDYAMSVIVGRALPDVRDGLKPVHRRILYSMHELGITPEKGYRKCARIVGDVLGKYHPHGDSSVYDALVRMAQDFSIRYTLVDGHGNFGSVDGDSAAAMRYTEAKMSKITAQMLRDINKETVDFGPNFDGEEREPLVLPSRFPNLLVNGSSGIAVGMATNIPPHNLNEVIDAVIMLIDNSEATVEELMTKIKGPDFPTAGIILGKSGIRSAYETGRGKVLVRARAVIEEHKGRNWIIVSEIPYQVNKANLIEHIAELVKDKKLDGISDLRDESDRDGMRIVIELKRDANANVVLNRLYKHTKMQDSFGIIMLALVDNEPQVLNLKQMLVYYLNHQRDVIRRRTIFELDKAEARAHILEGLKIALDHIDEVINLIRSSKNGSEAKEGLMARFGLTDKQAQAILDLRLQRLTGLEREKIEEEYKEVLETIKYLRSILENEEILLGIIKDELTEIKNKYGDERRTVIEKNPYSMDEEDLIDEEDVVITLTHTGYIKRLPVDTYNAQKRGGRGIQGVNAKENDFVEHVLITPTLNSILFFTNRGKAYKLKAYEIPEGSRTSKGTNIVNILPLEAGESIQAVISLRTFDKDNYLVMGTKEGIVKKTSLDKYEHIRKNGLNAINLRENDELIGVRITTGNSEIVFVTKCGYSIRFSEKDVREMGRTATGVKAITLREDDIAVSMIIAKPNEELLVISEKGFGKRTDISEYTLQRRGGKGLKTYRVTEKTGRLVGARVVRDLDEMMLINSDGIIIRINVSDISTTSRNAMGVTLMKTGEDVNIVAIAKINYVDAKDEEIELEESKNIINDGSDVALELDNDEDFEDDDVMEEDLEEELEEVKELEDEI</sequence>
<keyword evidence="3 8" id="KW-0547">Nucleotide-binding</keyword>
<dbReference type="SUPFAM" id="SSF101904">
    <property type="entry name" value="GyrA/ParC C-terminal domain-like"/>
    <property type="match status" value="1"/>
</dbReference>
<keyword evidence="12" id="KW-1185">Reference proteome</keyword>
<comment type="subcellular location">
    <subcellularLocation>
        <location evidence="8">Cytoplasm</location>
    </subcellularLocation>
</comment>
<evidence type="ECO:0000256" key="1">
    <source>
        <dbReference type="ARBA" id="ARBA00000185"/>
    </source>
</evidence>
<evidence type="ECO:0000256" key="2">
    <source>
        <dbReference type="ARBA" id="ARBA00008263"/>
    </source>
</evidence>
<dbReference type="CDD" id="cd00187">
    <property type="entry name" value="TOP4c"/>
    <property type="match status" value="1"/>
</dbReference>
<dbReference type="InterPro" id="IPR002205">
    <property type="entry name" value="Topo_IIA_dom_A"/>
</dbReference>
<feature type="short sequence motif" description="GyrA-box" evidence="8">
    <location>
        <begin position="523"/>
        <end position="529"/>
    </location>
</feature>
<gene>
    <name evidence="8" type="primary">gyrA</name>
    <name evidence="11" type="ORF">J2Z44_003393</name>
</gene>
<protein>
    <recommendedName>
        <fullName evidence="8">DNA gyrase subunit A</fullName>
        <ecNumber evidence="8">5.6.2.2</ecNumber>
    </recommendedName>
</protein>
<dbReference type="SMART" id="SM00434">
    <property type="entry name" value="TOP4c"/>
    <property type="match status" value="1"/>
</dbReference>
<comment type="subunit">
    <text evidence="8">Heterotetramer, composed of two GyrA and two GyrB chains. In the heterotetramer, GyrA contains the active site tyrosine that forms a transient covalent intermediate with DNA, while GyrB binds cofactors and catalyzes ATP hydrolysis.</text>
</comment>
<comment type="catalytic activity">
    <reaction evidence="1 8 9">
        <text>ATP-dependent breakage, passage and rejoining of double-stranded DNA.</text>
        <dbReference type="EC" id="5.6.2.2"/>
    </reaction>
</comment>
<dbReference type="Pfam" id="PF03989">
    <property type="entry name" value="DNA_gyraseA_C"/>
    <property type="match status" value="6"/>
</dbReference>
<dbReference type="Gene3D" id="2.120.10.90">
    <property type="entry name" value="DNA gyrase/topoisomerase IV, subunit A, C-terminal"/>
    <property type="match status" value="1"/>
</dbReference>
<keyword evidence="8" id="KW-0963">Cytoplasm</keyword>
<dbReference type="Gene3D" id="3.30.1360.40">
    <property type="match status" value="1"/>
</dbReference>
<dbReference type="SUPFAM" id="SSF56719">
    <property type="entry name" value="Type II DNA topoisomerase"/>
    <property type="match status" value="1"/>
</dbReference>
<name>A0ABS4K6Z4_9CLOT</name>
<dbReference type="PROSITE" id="PS52040">
    <property type="entry name" value="TOPO_IIA"/>
    <property type="match status" value="1"/>
</dbReference>
<dbReference type="GO" id="GO:0003918">
    <property type="term" value="F:DNA topoisomerase type II (double strand cut, ATP-hydrolyzing) activity"/>
    <property type="evidence" value="ECO:0007669"/>
    <property type="project" value="UniProtKB-EC"/>
</dbReference>
<dbReference type="Pfam" id="PF00521">
    <property type="entry name" value="DNA_topoisoIV"/>
    <property type="match status" value="1"/>
</dbReference>
<evidence type="ECO:0000256" key="8">
    <source>
        <dbReference type="HAMAP-Rule" id="MF_01897"/>
    </source>
</evidence>
<dbReference type="InterPro" id="IPR013757">
    <property type="entry name" value="Topo_IIA_A_a_sf"/>
</dbReference>
<accession>A0ABS4K6Z4</accession>
<dbReference type="PANTHER" id="PTHR43493:SF5">
    <property type="entry name" value="DNA GYRASE SUBUNIT A, CHLOROPLASTIC_MITOCHONDRIAL"/>
    <property type="match status" value="1"/>
</dbReference>
<dbReference type="RefSeq" id="WP_209649832.1">
    <property type="nucleotide sequence ID" value="NZ_JAGGLL010000032.1"/>
</dbReference>